<dbReference type="Pfam" id="PF12780">
    <property type="entry name" value="AAA_8"/>
    <property type="match status" value="1"/>
</dbReference>
<comment type="caution">
    <text evidence="16">The sequence shown here is derived from an EMBL/GenBank/DDBJ whole genome shotgun (WGS) entry which is preliminary data.</text>
</comment>
<dbReference type="InterPro" id="IPR042228">
    <property type="entry name" value="Dynein_linker_3"/>
</dbReference>
<evidence type="ECO:0000256" key="12">
    <source>
        <dbReference type="ARBA" id="ARBA00023212"/>
    </source>
</evidence>
<comment type="subcellular location">
    <subcellularLocation>
        <location evidence="1">Cytoplasm</location>
        <location evidence="1">Cytoskeleton</location>
        <location evidence="1">Cilium axoneme</location>
    </subcellularLocation>
</comment>
<feature type="coiled-coil region" evidence="14">
    <location>
        <begin position="3051"/>
        <end position="3122"/>
    </location>
</feature>
<dbReference type="FunFam" id="1.20.140.100:FF:000001">
    <property type="entry name" value="dynein heavy chain 17, axonemal"/>
    <property type="match status" value="1"/>
</dbReference>
<dbReference type="Gene3D" id="1.10.472.130">
    <property type="match status" value="1"/>
</dbReference>
<evidence type="ECO:0000256" key="10">
    <source>
        <dbReference type="ARBA" id="ARBA00023069"/>
    </source>
</evidence>
<dbReference type="InterPro" id="IPR013602">
    <property type="entry name" value="Dynein_heavy_linker"/>
</dbReference>
<dbReference type="GO" id="GO:0007018">
    <property type="term" value="P:microtubule-based movement"/>
    <property type="evidence" value="ECO:0007669"/>
    <property type="project" value="InterPro"/>
</dbReference>
<keyword evidence="13" id="KW-0966">Cell projection</keyword>
<evidence type="ECO:0000256" key="6">
    <source>
        <dbReference type="ARBA" id="ARBA00022741"/>
    </source>
</evidence>
<gene>
    <name evidence="16" type="ORF">RRG08_030434</name>
</gene>
<dbReference type="EMBL" id="JAWDGP010000795">
    <property type="protein sequence ID" value="KAK3797207.1"/>
    <property type="molecule type" value="Genomic_DNA"/>
</dbReference>
<dbReference type="InterPro" id="IPR035699">
    <property type="entry name" value="AAA_6"/>
</dbReference>
<dbReference type="Gene3D" id="1.20.920.30">
    <property type="match status" value="1"/>
</dbReference>
<dbReference type="Gene3D" id="6.10.140.1060">
    <property type="match status" value="1"/>
</dbReference>
<evidence type="ECO:0000256" key="5">
    <source>
        <dbReference type="ARBA" id="ARBA00022737"/>
    </source>
</evidence>
<dbReference type="FunFam" id="1.20.1270.280:FF:000003">
    <property type="entry name" value="Dynein axonemal heavy chain 17"/>
    <property type="match status" value="1"/>
</dbReference>
<dbReference type="Pfam" id="PF03028">
    <property type="entry name" value="Dynein_heavy"/>
    <property type="match status" value="1"/>
</dbReference>
<keyword evidence="7" id="KW-0067">ATP-binding</keyword>
<keyword evidence="10" id="KW-0969">Cilium</keyword>
<keyword evidence="8" id="KW-0243">Dynein</keyword>
<dbReference type="PANTHER" id="PTHR45703:SF8">
    <property type="entry name" value="DYNEINS HEAVY CHAIN"/>
    <property type="match status" value="1"/>
</dbReference>
<dbReference type="InterPro" id="IPR041589">
    <property type="entry name" value="DNAH3_AAA_lid_1"/>
</dbReference>
<dbReference type="FunFam" id="1.20.920.20:FF:000003">
    <property type="entry name" value="Dynein axonemal heavy chain 17"/>
    <property type="match status" value="1"/>
</dbReference>
<dbReference type="GO" id="GO:0008017">
    <property type="term" value="F:microtubule binding"/>
    <property type="evidence" value="ECO:0007669"/>
    <property type="project" value="UniProtKB-ARBA"/>
</dbReference>
<keyword evidence="11" id="KW-0505">Motor protein</keyword>
<evidence type="ECO:0000313" key="17">
    <source>
        <dbReference type="Proteomes" id="UP001283361"/>
    </source>
</evidence>
<dbReference type="InterPro" id="IPR041658">
    <property type="entry name" value="AAA_lid_11"/>
</dbReference>
<dbReference type="FunFam" id="1.10.8.710:FF:000002">
    <property type="entry name" value="dynein heavy chain 17, axonemal"/>
    <property type="match status" value="1"/>
</dbReference>
<dbReference type="GO" id="GO:0005874">
    <property type="term" value="C:microtubule"/>
    <property type="evidence" value="ECO:0007669"/>
    <property type="project" value="UniProtKB-KW"/>
</dbReference>
<feature type="coiled-coil region" evidence="14">
    <location>
        <begin position="3642"/>
        <end position="3669"/>
    </location>
</feature>
<name>A0AAE1E7V0_9GAST</name>
<dbReference type="FunFam" id="3.40.50.300:FF:000049">
    <property type="entry name" value="Dynein, axonemal, heavy chain 5"/>
    <property type="match status" value="1"/>
</dbReference>
<feature type="domain" description="AAA+ ATPase" evidence="15">
    <location>
        <begin position="1858"/>
        <end position="1994"/>
    </location>
</feature>
<dbReference type="GO" id="GO:0097729">
    <property type="term" value="C:9+2 motile cilium"/>
    <property type="evidence" value="ECO:0007669"/>
    <property type="project" value="UniProtKB-ARBA"/>
</dbReference>
<dbReference type="GO" id="GO:0030286">
    <property type="term" value="C:dynein complex"/>
    <property type="evidence" value="ECO:0007669"/>
    <property type="project" value="UniProtKB-KW"/>
</dbReference>
<dbReference type="Gene3D" id="3.10.490.20">
    <property type="match status" value="1"/>
</dbReference>
<dbReference type="InterPro" id="IPR043160">
    <property type="entry name" value="Dynein_C_barrel"/>
</dbReference>
<evidence type="ECO:0000256" key="2">
    <source>
        <dbReference type="ARBA" id="ARBA00008887"/>
    </source>
</evidence>
<dbReference type="Pfam" id="PF12774">
    <property type="entry name" value="AAA_6"/>
    <property type="match status" value="1"/>
</dbReference>
<keyword evidence="6" id="KW-0547">Nucleotide-binding</keyword>
<keyword evidence="5" id="KW-0677">Repeat</keyword>
<dbReference type="Gene3D" id="1.10.8.720">
    <property type="entry name" value="Region D6 of dynein motor"/>
    <property type="match status" value="1"/>
</dbReference>
<dbReference type="FunFam" id="1.20.920.30:FF:000003">
    <property type="entry name" value="Dynein axonemal heavy chain 17"/>
    <property type="match status" value="1"/>
</dbReference>
<evidence type="ECO:0000313" key="16">
    <source>
        <dbReference type="EMBL" id="KAK3797207.1"/>
    </source>
</evidence>
<dbReference type="Gene3D" id="1.10.287.2620">
    <property type="match status" value="1"/>
</dbReference>
<dbReference type="Gene3D" id="1.20.140.100">
    <property type="entry name" value="Dynein heavy chain, N-terminal domain 2"/>
    <property type="match status" value="1"/>
</dbReference>
<evidence type="ECO:0000259" key="15">
    <source>
        <dbReference type="SMART" id="SM00382"/>
    </source>
</evidence>
<dbReference type="FunFam" id="1.20.58.1120:FF:000002">
    <property type="entry name" value="Dynein heavy chain 9, axonemal"/>
    <property type="match status" value="1"/>
</dbReference>
<dbReference type="InterPro" id="IPR013594">
    <property type="entry name" value="Dynein_heavy_tail"/>
</dbReference>
<reference evidence="16" key="1">
    <citation type="journal article" date="2023" name="G3 (Bethesda)">
        <title>A reference genome for the long-term kleptoplast-retaining sea slug Elysia crispata morphotype clarki.</title>
        <authorList>
            <person name="Eastman K.E."/>
            <person name="Pendleton A.L."/>
            <person name="Shaikh M.A."/>
            <person name="Suttiyut T."/>
            <person name="Ogas R."/>
            <person name="Tomko P."/>
            <person name="Gavelis G."/>
            <person name="Widhalm J.R."/>
            <person name="Wisecaver J.H."/>
        </authorList>
    </citation>
    <scope>NUCLEOTIDE SEQUENCE</scope>
    <source>
        <strain evidence="16">ECLA1</strain>
    </source>
</reference>
<keyword evidence="12" id="KW-0206">Cytoskeleton</keyword>
<evidence type="ECO:0000256" key="14">
    <source>
        <dbReference type="SAM" id="Coils"/>
    </source>
</evidence>
<dbReference type="FunFam" id="3.20.180.20:FF:000001">
    <property type="entry name" value="Dynein axonemal heavy chain 5"/>
    <property type="match status" value="1"/>
</dbReference>
<evidence type="ECO:0000256" key="4">
    <source>
        <dbReference type="ARBA" id="ARBA00022701"/>
    </source>
</evidence>
<dbReference type="Gene3D" id="1.20.920.20">
    <property type="match status" value="1"/>
</dbReference>
<dbReference type="PANTHER" id="PTHR45703">
    <property type="entry name" value="DYNEIN HEAVY CHAIN"/>
    <property type="match status" value="1"/>
</dbReference>
<keyword evidence="17" id="KW-1185">Reference proteome</keyword>
<dbReference type="InterPro" id="IPR004273">
    <property type="entry name" value="Dynein_heavy_D6_P-loop"/>
</dbReference>
<evidence type="ECO:0000256" key="9">
    <source>
        <dbReference type="ARBA" id="ARBA00023054"/>
    </source>
</evidence>
<keyword evidence="3" id="KW-0963">Cytoplasm</keyword>
<dbReference type="InterPro" id="IPR024317">
    <property type="entry name" value="Dynein_heavy_chain_D4_dom"/>
</dbReference>
<dbReference type="Gene3D" id="1.20.1270.280">
    <property type="match status" value="1"/>
</dbReference>
<dbReference type="Pfam" id="PF18198">
    <property type="entry name" value="AAA_lid_11"/>
    <property type="match status" value="1"/>
</dbReference>
<dbReference type="GO" id="GO:0008569">
    <property type="term" value="F:minus-end-directed microtubule motor activity"/>
    <property type="evidence" value="ECO:0007669"/>
    <property type="project" value="InterPro"/>
</dbReference>
<dbReference type="Pfam" id="PF18199">
    <property type="entry name" value="Dynein_C"/>
    <property type="match status" value="1"/>
</dbReference>
<dbReference type="GO" id="GO:0045505">
    <property type="term" value="F:dynein intermediate chain binding"/>
    <property type="evidence" value="ECO:0007669"/>
    <property type="project" value="InterPro"/>
</dbReference>
<dbReference type="InterPro" id="IPR003593">
    <property type="entry name" value="AAA+_ATPase"/>
</dbReference>
<dbReference type="Gene3D" id="1.10.8.710">
    <property type="match status" value="1"/>
</dbReference>
<dbReference type="Proteomes" id="UP001283361">
    <property type="component" value="Unassembled WGS sequence"/>
</dbReference>
<evidence type="ECO:0000256" key="13">
    <source>
        <dbReference type="ARBA" id="ARBA00023273"/>
    </source>
</evidence>
<dbReference type="Pfam" id="PF08393">
    <property type="entry name" value="DHC_N2"/>
    <property type="match status" value="1"/>
</dbReference>
<dbReference type="InterPro" id="IPR024743">
    <property type="entry name" value="Dynein_HC_stalk"/>
</dbReference>
<proteinExistence type="inferred from homology"/>
<dbReference type="GO" id="GO:0051959">
    <property type="term" value="F:dynein light intermediate chain binding"/>
    <property type="evidence" value="ECO:0007669"/>
    <property type="project" value="InterPro"/>
</dbReference>
<dbReference type="FunFam" id="3.40.50.300:FF:001810">
    <property type="entry name" value="Cytoplasmic dynein 2 heavy chain 1"/>
    <property type="match status" value="1"/>
</dbReference>
<keyword evidence="9 14" id="KW-0175">Coiled coil</keyword>
<dbReference type="InterPro" id="IPR042222">
    <property type="entry name" value="Dynein_2_N"/>
</dbReference>
<dbReference type="FunFam" id="1.10.8.720:FF:000002">
    <property type="entry name" value="Dynein heavy chain 9, axonemal"/>
    <property type="match status" value="1"/>
</dbReference>
<keyword evidence="4" id="KW-0493">Microtubule</keyword>
<comment type="similarity">
    <text evidence="2">Belongs to the dynein heavy chain family.</text>
</comment>
<accession>A0AAE1E7V0</accession>
<dbReference type="Pfam" id="PF12777">
    <property type="entry name" value="MT"/>
    <property type="match status" value="1"/>
</dbReference>
<feature type="domain" description="AAA+ ATPase" evidence="15">
    <location>
        <begin position="2463"/>
        <end position="2616"/>
    </location>
</feature>
<feature type="coiled-coil region" evidence="14">
    <location>
        <begin position="795"/>
        <end position="847"/>
    </location>
</feature>
<evidence type="ECO:0000256" key="7">
    <source>
        <dbReference type="ARBA" id="ARBA00022840"/>
    </source>
</evidence>
<evidence type="ECO:0000256" key="8">
    <source>
        <dbReference type="ARBA" id="ARBA00023017"/>
    </source>
</evidence>
<dbReference type="Pfam" id="PF08385">
    <property type="entry name" value="DHC_N1"/>
    <property type="match status" value="1"/>
</dbReference>
<dbReference type="FunFam" id="3.10.490.20:FF:000002">
    <property type="entry name" value="Dynein axonemal heavy chain 17"/>
    <property type="match status" value="1"/>
</dbReference>
<dbReference type="FunFam" id="1.10.8.1220:FF:000001">
    <property type="entry name" value="Dynein axonemal heavy chain 5"/>
    <property type="match status" value="1"/>
</dbReference>
<dbReference type="FunFam" id="3.40.50.300:FF:000411">
    <property type="entry name" value="dynein heavy chain 17, axonemal"/>
    <property type="match status" value="1"/>
</dbReference>
<organism evidence="16 17">
    <name type="scientific">Elysia crispata</name>
    <name type="common">lettuce slug</name>
    <dbReference type="NCBI Taxonomy" id="231223"/>
    <lineage>
        <taxon>Eukaryota</taxon>
        <taxon>Metazoa</taxon>
        <taxon>Spiralia</taxon>
        <taxon>Lophotrochozoa</taxon>
        <taxon>Mollusca</taxon>
        <taxon>Gastropoda</taxon>
        <taxon>Heterobranchia</taxon>
        <taxon>Euthyneura</taxon>
        <taxon>Panpulmonata</taxon>
        <taxon>Sacoglossa</taxon>
        <taxon>Placobranchoidea</taxon>
        <taxon>Plakobranchidae</taxon>
        <taxon>Elysia</taxon>
    </lineage>
</organism>
<dbReference type="InterPro" id="IPR042219">
    <property type="entry name" value="AAA_lid_11_sf"/>
</dbReference>
<sequence length="4481" mass="512925">MAEEERAPVTAPPATGCSPSSLAALLGIEDARVEIVADYLLRNYKLKPDRWVKFYNNAENKKQLYNFFEDPESLVIIFTCSTNSIDFSFNWPGDPQQKFSYFIKRSPNSKLTKDNFREIMTYGDMFPGVLDNFSQFLQRAVDKSVSDPVNNSMWPHVVTDHVQQQITNLKTRVDIVASKTKGQTLLRVPDGFEYFEYPGDLEFGGKTDLQELHRVEAMIVMWSNEIQDVLAYHCADPILEGTNPTPQVELKYWKDRAKDLDHIYQQLIDTKVKQMVKFLKANNSVYYTGFKEIYSKVVEALLEANDNVIYLKALSSAMDVAEGAEFEECSKHMGPLVHTVGLIWANSKHYNTPERITVLLQMLCNFVIAMVDNYLRPEEMFRGDIAETIPSVKMAEKVMSQFQKAFFTTRARLPTLFKDGRDPVPWTFEPDLIFSRFTKVHERLKTAFYLMDTHINFMKLEKVELGGIKGNMLGEQVIDIFQEFDEAFKLFTDSKYNPLDSSDPSFLENFHQFNRMMKDFDRRLATIVVKGYYDCTGLESIFKLIDMMGPLLERQLIMEDFNDKYPEVVTMMHKELDTCFELFEEQMAYKKETGKMRVHKNMPPMAGAMIWAREVYTRVNVHMEQYNRLEHPVKKTEEYKHVFTRLEDLKNLLEQNDLYYYNNWLSTVDENCSYHMSQPLLTEDKTTRLLSVNFHPNLMAVLKEMKYLKLRKREVIPEIPEAVFAKRDMLFKYYANMMLLSQLYNSLITDALEVEKPLMAPSLEKINKQLQGALVNKTWEMENIWDYISDSLAMVQDLTKRVRQTKDNIERIRGIMAALAVTPLYERKEKQENLLGLTDRAETVKRRQTDIIAAGVEIHELMEANALLYHADLKSPEWLAYVNFLDSIVETGFASVIGCSIRYLLDNTNPDKTIGPLFEILLELHAPKMTFIPDIEPGSQEGFWALLDSLVVDIEAQASLVPRLKSRETQTYQNLLETNDELIDMRHALTEAVEHATSEVVQYRETLNTYSGLWVEDRQEFMQLFLLYNHKPTTEEISLAGEAGLPENPPTLEQFKAMIELYETLYEEIEQLQAVQVFNKWLRVDARAFKQGLLAVVKKWSLMFKQHLIDRVTGGLDNLQEFIMSTSKGLAKEPEENDYTGLVNVMALIIAVRDRQAETDVMFEPLKQTIDMLKTCGVDMSEKVYNQLEELPDKWAQLKKKVMLMKQSVLPLQQNQAAKIKRKLISFDVKQHNYRETFRKCKAFFYDCEKPYTIINNRHEEITEMEKEMDELIEQSGIFEVALPEFKQLKACRSELRSLKILWDYVTMIRMMFGHWNQVLWNNIDVEQMDIDCKKLSKEIRSLDKEMRSWDVYLGLENALKNMITSLKAVGDLQNPAIRDRHWKELMDATKVTFTMDNETTLEDLLTLNLHRFEDDVHGIVDKAVKETSMEKTLREFGVTWANLEFVHTKHPRTGITIINAEEEVIETLEDNQVQLQNMMTSKYISHFLEQVSSWQHKLSVTDQVIQIYMQVQRTWMHLESIFIGSEDIRKQLPEDTDRFERTDANFKALAKDMSVTTIVVDACTIPGLFDKLEEIQAELVKCEKALAEYLETKRLAFPRFYFVSSADLLDILSNGNNPPVVAKQLTKLFDSLANLDFAKSNNYIANAMFSKEGECVNLESKCDLSGQVEAWLCRVEESMKSTIRHVMGEAVAAYEEKPREKWVFEYPAQPALCGTQIWWTTEVNQAFLKLEEGHETALKDYLKKQIQQLNNLITLLLGDLSAGDRQKIMTICTIDVHARDVVAKMIQLKVDSSQCFVWLSQLRHRWDLKEDDCFANICDAQFRYDKEYLGNTPRLVITPLTDRCYITLTQSLHLIMGGAPAGPAGTGKTETTKDLGRALGMMVYVFNCSEQMDYKSVGNIFKGLSQSGAWGCFDEFNRIAVEVLSVIAVQVKSIQDAIRDKKKRFNFMGENIKLISTVGAFITMNPGYAGRAELPENLKALFRPCAMVVPDFELICEIMLVAEGFMEARLLARKFITLYSLCKELLSKQDHYDWGLRAIKSVLVVAGSLKRGDRDRPEDQVLMRALRDFNVPKIVQDDMPVFMGLIGDLFPALDVPRKRDLEFEKQIRTATLQLKLQAEENFILKVVQLQELFDVRHSVFILGNAGTGKSCVWNSLKQTNKILGKKPVAVDLDPKSVTNDELFGIISPATREWKDGLFSVVMRDLANMTGDGPRWIVLDGDIDPMWIESLNTVMDDNKVLTLASNERITMTKTMRLLFEISNLRTATPATVSRAGILFINQNDIGWNPYVQSWIDKREVPQEKANLTLLFDKYVPSILDTLKIRFKKITPIQEIAHVQMLTYLLEVMLTDENCPSDSPKDLFELYFVFCCVWAFGGCMFQDQLCDHRVEFTKWFTIEYKTVKFPIQGTVFDYYICPQTRSFKPWTNLVPEFEFDPELPLQATIVHTAESHRLMYFLDKLVATQRPIMLVGAAGTGKTVLMQNKLNSLSTDDYVIANVPFNFYTTSEMLQNLLEKPLEKKAGRNYGPPGTKKLIYFVDDMNMPEVDKYFTVQPHTLVRACIDHGHWYDRHKLTLKQVSNVQFVSCMNPTAGSFTIDSRLQRHFCVFALSMPTKDALGAIYNNILGQHMAQANFNHNVRRYCNNIVQGAIALHSKMISVFLPTAIKFHYIFNLRDMSNIFQGMLFTNAEAIKTIPQLLRLFFHESERVYKDKLVDDHDLDLFKKIQQEILKKNFEDQKEEVINERPLVLCHFANGIGDPSYDFVSGWAHLNKILQDALDNYNESNAAMNLVLFEDAMSHICRINRILESPRGNALLIGVGGSGKQSLSRLASFISNLDVFQITLSKQYGIIDLKNDLNALYKKAGLKGLGVVFLMSDAQVANEIFLVLINDLLASGEIADLFNDDEVEEIMAANLSACKQLGIPDTRENAWSLFIDTVRRNLKVVLCFSPVGTTLRVRSRKFPAVTNCTSINWFHEWPEEALISVSKRFLADNELLDDNMRGSVAQFMSYVHMSVNEASLSYLRNEHRYNYTTPKSFLEQIVLYQNLLTTKNEELQASIVRLENGLEKLRSTATQVDDLKSKLASQEVELAAKNAEANELITVVSAETEKVMAEKSIADVEEEKVGQITVEVAGKAADCSRDLAKAEPALAAAKEALNTLNKGNLTELKSFGSPPAAVTNVTAAVMVLMATSGNVPKDRSWKAAKATIMSKVDDFLSNLINYDKDNIPLACQTAVKPYLNDPEFDPNFIRAKSNAAAGLCSWVINIMKYYEVFCEVEPKRLALKKANEELHAAQTKLAAIKAKVNALEATLGECQAELNQAVSTKQKCQEEADSTAATIELANRLVGGLASENVRWAQAINNFHENAKTLPGDVLITTAYISYVGSFTKVYRVDLLENKWVPYLKKLKNPIPVTENLDPLAMLVDSAQIASWSNEGLPSDRMSTENATILTNCERWPLMIDPQLQGYKWIKTRYGSKLKIVRLGGHNYLDNIERAVETGEVLLMENIGESVDAVLDHLLGRNTIKKGKAIKIGDKEISYHKNFRLILQTKLANPHYKPEMQAQTTLINFTVTRDGLEDQLLGAVVSKERPDLEKLKSDLTRQQNEFKIVLKGLEDNLLARLSTAEGNFLGDYALVENLETTKRTAAEIEAKSAEAKIAEVEINLARENYRPVSARASLLYFIMNDLFKIHPMYQFSLKAFSVVFDKAIDRAEPAETEEERVENLIDCLTYSTYVYITRGLFERDKLIFGTLMTFQILSHMKEIDTEALDFLLRYPATSDTASPVDFLNDLGWGGIKALSDNESFKNLDKDVIGSAKRWKKFVEGEAPEKEKFPQEWKNKTLIEKLCMMRCLRPDRMSNAITSFIEETMGRKYVENRAVEFGKSFEESGPATPVFFILSPGVDPLKDVEKLGKKLGYTTAKENLHNISLGQGQEVVAERAIDIAAKKGHWVVLQNVHLVAKWLPSLEKKLEQYSEESHLNYRLFISAEPAGSREYHIIPQSVLESSVKITNEPPTGMFANLHKALDNFTQDTLEMCSKEIEFKAVLFTLCYFHAVVCERRKFGAQGWNRVYPFNVGDLTISVNVLYNYLEANNKVPWEDLRYLFGEIMYGGHITDDWDRKLCRTYLEVYMNQDMIDSELFLAPGFLVPPNSDYDAYHQYIDEELPPESPYLYGLHPNAEIEFLTKTSDNLLKTVFEMQPRDASGESGETVSKDDKVKELLDDLVERLPDAFNMEEIMQKVAPDDRTPYVVVAFQECERMNILTTEIRKSLKELELGLKGELTITSDMENLSNSIFLNKVPERWEKKAYPSLFMLAQWYGDMILRAKELESWINDFALPNSVWLGGFFNPQSFLTAIMQQTARKNEWPLDRMCLQSDVTKKVKDEIQLPPREGANVHGLYMEGARWDTQTGFIAESHLKELTPRIPVIFLRAIPVDRVDQRLVYECPVYKTKGRGPTFVWTFRLKTKLEPSKWILGGVALLLQV</sequence>
<dbReference type="Gene3D" id="3.40.50.300">
    <property type="entry name" value="P-loop containing nucleotide triphosphate hydrolases"/>
    <property type="match status" value="5"/>
</dbReference>
<dbReference type="SUPFAM" id="SSF52540">
    <property type="entry name" value="P-loop containing nucleoside triphosphate hydrolases"/>
    <property type="match status" value="4"/>
</dbReference>
<dbReference type="FunFam" id="3.40.50.300:FF:000945">
    <property type="entry name" value="Dynein axonemal heavy chain 9"/>
    <property type="match status" value="1"/>
</dbReference>
<dbReference type="SMART" id="SM00382">
    <property type="entry name" value="AAA"/>
    <property type="match status" value="2"/>
</dbReference>
<dbReference type="Gene3D" id="3.20.180.20">
    <property type="entry name" value="Dynein heavy chain, N-terminal domain 2"/>
    <property type="match status" value="1"/>
</dbReference>
<dbReference type="GO" id="GO:0005524">
    <property type="term" value="F:ATP binding"/>
    <property type="evidence" value="ECO:0007669"/>
    <property type="project" value="UniProtKB-KW"/>
</dbReference>
<dbReference type="InterPro" id="IPR035706">
    <property type="entry name" value="AAA_9"/>
</dbReference>
<dbReference type="InterPro" id="IPR041228">
    <property type="entry name" value="Dynein_C"/>
</dbReference>
<dbReference type="Pfam" id="PF12781">
    <property type="entry name" value="AAA_9"/>
    <property type="match status" value="1"/>
</dbReference>
<dbReference type="Pfam" id="PF17857">
    <property type="entry name" value="AAA_lid_1"/>
    <property type="match status" value="1"/>
</dbReference>
<dbReference type="Gene3D" id="1.20.58.1120">
    <property type="match status" value="1"/>
</dbReference>
<dbReference type="Gene3D" id="1.10.8.1220">
    <property type="match status" value="1"/>
</dbReference>
<feature type="coiled-coil region" evidence="14">
    <location>
        <begin position="3282"/>
        <end position="3330"/>
    </location>
</feature>
<dbReference type="FunFam" id="3.40.50.300:FF:000219">
    <property type="entry name" value="Dynein axonemal heavy chain 17"/>
    <property type="match status" value="1"/>
</dbReference>
<dbReference type="FunFam" id="1.10.287.2620:FF:000002">
    <property type="entry name" value="Dynein heavy chain 2, axonemal"/>
    <property type="match status" value="1"/>
</dbReference>
<dbReference type="Pfam" id="PF12775">
    <property type="entry name" value="AAA_7"/>
    <property type="match status" value="1"/>
</dbReference>
<dbReference type="InterPro" id="IPR041466">
    <property type="entry name" value="Dynein_AAA5_ext"/>
</dbReference>
<dbReference type="InterPro" id="IPR043157">
    <property type="entry name" value="Dynein_AAA1S"/>
</dbReference>
<dbReference type="Pfam" id="PF17852">
    <property type="entry name" value="Dynein_AAA_lid"/>
    <property type="match status" value="1"/>
</dbReference>
<evidence type="ECO:0000256" key="3">
    <source>
        <dbReference type="ARBA" id="ARBA00022490"/>
    </source>
</evidence>
<dbReference type="InterPro" id="IPR026983">
    <property type="entry name" value="DHC"/>
</dbReference>
<dbReference type="GO" id="GO:0005930">
    <property type="term" value="C:axoneme"/>
    <property type="evidence" value="ECO:0007669"/>
    <property type="project" value="UniProtKB-SubCell"/>
</dbReference>
<dbReference type="InterPro" id="IPR027417">
    <property type="entry name" value="P-loop_NTPase"/>
</dbReference>
<evidence type="ECO:0000256" key="1">
    <source>
        <dbReference type="ARBA" id="ARBA00004430"/>
    </source>
</evidence>
<evidence type="ECO:0000256" key="11">
    <source>
        <dbReference type="ARBA" id="ARBA00023175"/>
    </source>
</evidence>
<protein>
    <recommendedName>
        <fullName evidence="15">AAA+ ATPase domain-containing protein</fullName>
    </recommendedName>
</protein>